<reference evidence="13" key="1">
    <citation type="submission" date="2017-01" db="EMBL/GenBank/DDBJ databases">
        <title>Comparative genomics of anhydrobiosis in the tardigrade Hypsibius dujardini.</title>
        <authorList>
            <person name="Yoshida Y."/>
            <person name="Koutsovoulos G."/>
            <person name="Laetsch D."/>
            <person name="Stevens L."/>
            <person name="Kumar S."/>
            <person name="Horikawa D."/>
            <person name="Ishino K."/>
            <person name="Komine S."/>
            <person name="Tomita M."/>
            <person name="Blaxter M."/>
            <person name="Arakawa K."/>
        </authorList>
    </citation>
    <scope>NUCLEOTIDE SEQUENCE [LARGE SCALE GENOMIC DNA]</scope>
    <source>
        <strain evidence="13">Z151</strain>
    </source>
</reference>
<dbReference type="PANTHER" id="PTHR24251">
    <property type="entry name" value="OVOCHYMASE-RELATED"/>
    <property type="match status" value="1"/>
</dbReference>
<evidence type="ECO:0000313" key="13">
    <source>
        <dbReference type="Proteomes" id="UP000192578"/>
    </source>
</evidence>
<feature type="transmembrane region" description="Helical" evidence="9">
    <location>
        <begin position="37"/>
        <end position="60"/>
    </location>
</feature>
<organism evidence="12 13">
    <name type="scientific">Hypsibius exemplaris</name>
    <name type="common">Freshwater tardigrade</name>
    <dbReference type="NCBI Taxonomy" id="2072580"/>
    <lineage>
        <taxon>Eukaryota</taxon>
        <taxon>Metazoa</taxon>
        <taxon>Ecdysozoa</taxon>
        <taxon>Tardigrada</taxon>
        <taxon>Eutardigrada</taxon>
        <taxon>Parachela</taxon>
        <taxon>Hypsibioidea</taxon>
        <taxon>Hypsibiidae</taxon>
        <taxon>Hypsibius</taxon>
    </lineage>
</organism>
<dbReference type="InterPro" id="IPR000276">
    <property type="entry name" value="GPCR_Rhodpsn"/>
</dbReference>
<evidence type="ECO:0000256" key="5">
    <source>
        <dbReference type="ARBA" id="ARBA00023136"/>
    </source>
</evidence>
<evidence type="ECO:0008006" key="14">
    <source>
        <dbReference type="Google" id="ProtNLM"/>
    </source>
</evidence>
<dbReference type="PROSITE" id="PS50262">
    <property type="entry name" value="G_PROTEIN_RECEP_F1_2"/>
    <property type="match status" value="1"/>
</dbReference>
<evidence type="ECO:0000256" key="7">
    <source>
        <dbReference type="PROSITE-ProRule" id="PRU00059"/>
    </source>
</evidence>
<evidence type="ECO:0000256" key="4">
    <source>
        <dbReference type="ARBA" id="ARBA00022989"/>
    </source>
</evidence>
<dbReference type="PROSITE" id="PS01180">
    <property type="entry name" value="CUB"/>
    <property type="match status" value="1"/>
</dbReference>
<keyword evidence="3" id="KW-0677">Repeat</keyword>
<dbReference type="Gene3D" id="2.60.120.290">
    <property type="entry name" value="Spermadhesin, CUB domain"/>
    <property type="match status" value="2"/>
</dbReference>
<dbReference type="OrthoDB" id="10009301at2759"/>
<feature type="domain" description="G-protein coupled receptors family 1 profile" evidence="11">
    <location>
        <begin position="49"/>
        <end position="332"/>
    </location>
</feature>
<dbReference type="SUPFAM" id="SSF81321">
    <property type="entry name" value="Family A G protein-coupled receptor-like"/>
    <property type="match status" value="1"/>
</dbReference>
<keyword evidence="2 9" id="KW-0812">Transmembrane</keyword>
<dbReference type="CDD" id="cd00041">
    <property type="entry name" value="CUB"/>
    <property type="match status" value="1"/>
</dbReference>
<dbReference type="Pfam" id="PF00001">
    <property type="entry name" value="7tm_1"/>
    <property type="match status" value="1"/>
</dbReference>
<feature type="transmembrane region" description="Helical" evidence="9">
    <location>
        <begin position="72"/>
        <end position="96"/>
    </location>
</feature>
<feature type="transmembrane region" description="Helical" evidence="9">
    <location>
        <begin position="158"/>
        <end position="180"/>
    </location>
</feature>
<dbReference type="GO" id="GO:0004930">
    <property type="term" value="F:G protein-coupled receptor activity"/>
    <property type="evidence" value="ECO:0007669"/>
    <property type="project" value="InterPro"/>
</dbReference>
<dbReference type="GO" id="GO:0016020">
    <property type="term" value="C:membrane"/>
    <property type="evidence" value="ECO:0007669"/>
    <property type="project" value="UniProtKB-SubCell"/>
</dbReference>
<feature type="transmembrane region" description="Helical" evidence="9">
    <location>
        <begin position="282"/>
        <end position="302"/>
    </location>
</feature>
<feature type="transmembrane region" description="Helical" evidence="9">
    <location>
        <begin position="314"/>
        <end position="335"/>
    </location>
</feature>
<gene>
    <name evidence="12" type="ORF">BV898_05332</name>
</gene>
<evidence type="ECO:0000313" key="12">
    <source>
        <dbReference type="EMBL" id="OQV20754.1"/>
    </source>
</evidence>
<comment type="caution">
    <text evidence="12">The sequence shown here is derived from an EMBL/GenBank/DDBJ whole genome shotgun (WGS) entry which is preliminary data.</text>
</comment>
<evidence type="ECO:0000256" key="9">
    <source>
        <dbReference type="SAM" id="Phobius"/>
    </source>
</evidence>
<dbReference type="Pfam" id="PF00431">
    <property type="entry name" value="CUB"/>
    <property type="match status" value="2"/>
</dbReference>
<dbReference type="Gene3D" id="1.20.1070.10">
    <property type="entry name" value="Rhodopsin 7-helix transmembrane proteins"/>
    <property type="match status" value="1"/>
</dbReference>
<sequence>MTSTFANLSAVTVAKNDTTKALAEARFIREINIIAGYSYAIIGLSGCVGSVLCLVAIFTLRSRSHHNTLSSIQPIFVSLCISSLIFSIVCAFQAFSTLASRPNFLAEPRYDAACQVLSFAYMAILAVDQLQHAALAFHRFFSIVVGQRVAWFHTRACTATLVALPWVIAGAVCSLPFVHVGYQYGYNITLDRCFLVSVYYWPYITFYKTFFISCSLISIAVCYTAIAVKVGVAHRRAMGGAVEPSTHSVPAVVVVIRPSHPQSRPVKDRAVATRGGGVTKTVFALCLLFLVSFLPWMIYPMVAHTDVALTSPSGITVVTLFLLGCAASPWLIVLLTPALRGHIAESFCRIAKAVDSQNKTVISVTVPETGKAYFTSPNYPQNYPKGTLVEYNVLTSKGNLFYVGLLFDVVDFELDSGSFYGQVFCEDDFVNITEVVTAKGRSSSTKDDDTPKNRKLCGPQTSPLRIATKSNSAIVRFQTGFAGPSFKGFNMSVEALIRPNNTVKVPASGKVFITSDNYPVADYFPNQGSVYYVKGPEGTQIEFDTIDFKVDGLGGFGELRDYVHLSEGSGNKSIAARVLLGGRSYYGTEGPKKLRSTKSEVILYFKSGLINTKPCGFNISAEVVH</sequence>
<dbReference type="CDD" id="cd00637">
    <property type="entry name" value="7tm_classA_rhodopsin-like"/>
    <property type="match status" value="1"/>
</dbReference>
<evidence type="ECO:0000256" key="2">
    <source>
        <dbReference type="ARBA" id="ARBA00022692"/>
    </source>
</evidence>
<keyword evidence="4 9" id="KW-1133">Transmembrane helix</keyword>
<dbReference type="SMART" id="SM00042">
    <property type="entry name" value="CUB"/>
    <property type="match status" value="2"/>
</dbReference>
<evidence type="ECO:0000259" key="10">
    <source>
        <dbReference type="PROSITE" id="PS01180"/>
    </source>
</evidence>
<evidence type="ECO:0000256" key="1">
    <source>
        <dbReference type="ARBA" id="ARBA00004370"/>
    </source>
</evidence>
<comment type="subcellular location">
    <subcellularLocation>
        <location evidence="1">Membrane</location>
    </subcellularLocation>
</comment>
<evidence type="ECO:0000259" key="11">
    <source>
        <dbReference type="PROSITE" id="PS50262"/>
    </source>
</evidence>
<feature type="transmembrane region" description="Helical" evidence="9">
    <location>
        <begin position="200"/>
        <end position="228"/>
    </location>
</feature>
<keyword evidence="5 9" id="KW-0472">Membrane</keyword>
<feature type="region of interest" description="Disordered" evidence="8">
    <location>
        <begin position="440"/>
        <end position="461"/>
    </location>
</feature>
<dbReference type="InterPro" id="IPR017452">
    <property type="entry name" value="GPCR_Rhodpsn_7TM"/>
</dbReference>
<dbReference type="EMBL" id="MTYJ01000028">
    <property type="protein sequence ID" value="OQV20754.1"/>
    <property type="molecule type" value="Genomic_DNA"/>
</dbReference>
<evidence type="ECO:0000256" key="8">
    <source>
        <dbReference type="SAM" id="MobiDB-lite"/>
    </source>
</evidence>
<keyword evidence="13" id="KW-1185">Reference proteome</keyword>
<feature type="domain" description="CUB" evidence="10">
    <location>
        <begin position="362"/>
        <end position="496"/>
    </location>
</feature>
<keyword evidence="6" id="KW-1015">Disulfide bond</keyword>
<dbReference type="PROSITE" id="PS00237">
    <property type="entry name" value="G_PROTEIN_RECEP_F1_1"/>
    <property type="match status" value="1"/>
</dbReference>
<protein>
    <recommendedName>
        <fullName evidence="14">G-protein coupled receptors family 1 profile domain-containing protein</fullName>
    </recommendedName>
</protein>
<evidence type="ECO:0000256" key="6">
    <source>
        <dbReference type="ARBA" id="ARBA00023157"/>
    </source>
</evidence>
<comment type="caution">
    <text evidence="7">Lacks conserved residue(s) required for the propagation of feature annotation.</text>
</comment>
<evidence type="ECO:0000256" key="3">
    <source>
        <dbReference type="ARBA" id="ARBA00022737"/>
    </source>
</evidence>
<dbReference type="InterPro" id="IPR000859">
    <property type="entry name" value="CUB_dom"/>
</dbReference>
<dbReference type="Proteomes" id="UP000192578">
    <property type="component" value="Unassembled WGS sequence"/>
</dbReference>
<proteinExistence type="predicted"/>
<dbReference type="AlphaFoldDB" id="A0A1W0WZW2"/>
<name>A0A1W0WZW2_HYPEX</name>
<dbReference type="InterPro" id="IPR035914">
    <property type="entry name" value="Sperma_CUB_dom_sf"/>
</dbReference>
<accession>A0A1W0WZW2</accession>
<dbReference type="SUPFAM" id="SSF49854">
    <property type="entry name" value="Spermadhesin, CUB domain"/>
    <property type="match status" value="2"/>
</dbReference>